<keyword evidence="9" id="KW-0472">Membrane</keyword>
<evidence type="ECO:0000313" key="11">
    <source>
        <dbReference type="EMBL" id="GCE39563.1"/>
    </source>
</evidence>
<evidence type="ECO:0000256" key="6">
    <source>
        <dbReference type="ARBA" id="ARBA00022840"/>
    </source>
</evidence>
<keyword evidence="9" id="KW-1133">Transmembrane helix</keyword>
<feature type="domain" description="AAA" evidence="10">
    <location>
        <begin position="291"/>
        <end position="421"/>
    </location>
</feature>
<dbReference type="InterPro" id="IPR050445">
    <property type="entry name" value="Bact_polysacc_biosynth/exp"/>
</dbReference>
<dbReference type="EC" id="2.7.10.2" evidence="2"/>
<dbReference type="InterPro" id="IPR027417">
    <property type="entry name" value="P-loop_NTPase"/>
</dbReference>
<evidence type="ECO:0000256" key="2">
    <source>
        <dbReference type="ARBA" id="ARBA00011903"/>
    </source>
</evidence>
<dbReference type="AlphaFoldDB" id="A0A402C7L1"/>
<keyword evidence="12" id="KW-1185">Reference proteome</keyword>
<dbReference type="RefSeq" id="WP_124391979.1">
    <property type="nucleotide sequence ID" value="NZ_BHYM01000028.1"/>
</dbReference>
<accession>A0A402C7L1</accession>
<reference evidence="11 12" key="1">
    <citation type="submission" date="2018-11" db="EMBL/GenBank/DDBJ databases">
        <title>Microbial catabolism of amino acid.</title>
        <authorList>
            <person name="Hibi M."/>
            <person name="Ogawa J."/>
        </authorList>
    </citation>
    <scope>NUCLEOTIDE SEQUENCE [LARGE SCALE GENOMIC DNA]</scope>
    <source>
        <strain evidence="11 12">C31-06</strain>
    </source>
</reference>
<dbReference type="OrthoDB" id="9812433at2"/>
<dbReference type="GO" id="GO:0004715">
    <property type="term" value="F:non-membrane spanning protein tyrosine kinase activity"/>
    <property type="evidence" value="ECO:0007669"/>
    <property type="project" value="UniProtKB-EC"/>
</dbReference>
<keyword evidence="5 11" id="KW-0418">Kinase</keyword>
<dbReference type="NCBIfam" id="TIGR01007">
    <property type="entry name" value="eps_fam"/>
    <property type="match status" value="1"/>
</dbReference>
<organism evidence="11 12">
    <name type="scientific">Rhodococcus wratislaviensis</name>
    <name type="common">Tsukamurella wratislaviensis</name>
    <dbReference type="NCBI Taxonomy" id="44752"/>
    <lineage>
        <taxon>Bacteria</taxon>
        <taxon>Bacillati</taxon>
        <taxon>Actinomycetota</taxon>
        <taxon>Actinomycetes</taxon>
        <taxon>Mycobacteriales</taxon>
        <taxon>Nocardiaceae</taxon>
        <taxon>Rhodococcus</taxon>
    </lineage>
</organism>
<keyword evidence="6" id="KW-0067">ATP-binding</keyword>
<dbReference type="GO" id="GO:0005886">
    <property type="term" value="C:plasma membrane"/>
    <property type="evidence" value="ECO:0007669"/>
    <property type="project" value="TreeGrafter"/>
</dbReference>
<sequence>MELQDNIRILKRWWKLIAVATVLGILAAVVASLMVTATYQASIRLLSSVQSRVPTYAQMLVGEATAQRTVDRLGLDMLASELMSKVTSAPVSGTLLIKVTVKDSDAQRAVTIANTLGEEFIGVARQFEETSAATGDVATATEGESTAPVNPTEGVAVPVAPPDGNEAAARLTPGAFTLAQPIEPLPIVVVEQGAVEAVAAPSGRDRNIALGAVVGLMLGIALALVREWMDKTVRDRKTVEQHTDADLIGAIPRQDGDHAVVSFAGSNSESAEAYRILRTNLQFRYRDSRPRVIVITSAMPGEGKATTAINLALALAETGRNVCLVEADLREPTVAQSLNSATDPGLAQVLAGDAQLEDALQSTPHRGLTLLPGGSTLRNPSELVGSAATQKVLEELRARFDYVLVAGAPLLAGSDATVLSALSDGAVVLVRHGVTTRDQLTDAVGRLRTAGATVLGAVLTMSPSNRNFIEYGARDHESPLRASIET</sequence>
<dbReference type="GO" id="GO:0005524">
    <property type="term" value="F:ATP binding"/>
    <property type="evidence" value="ECO:0007669"/>
    <property type="project" value="UniProtKB-KW"/>
</dbReference>
<comment type="similarity">
    <text evidence="1">Belongs to the CpsD/CapB family.</text>
</comment>
<dbReference type="InterPro" id="IPR005702">
    <property type="entry name" value="Wzc-like_C"/>
</dbReference>
<protein>
    <recommendedName>
        <fullName evidence="2">non-specific protein-tyrosine kinase</fullName>
        <ecNumber evidence="2">2.7.10.2</ecNumber>
    </recommendedName>
</protein>
<dbReference type="SUPFAM" id="SSF52540">
    <property type="entry name" value="P-loop containing nucleoside triphosphate hydrolases"/>
    <property type="match status" value="1"/>
</dbReference>
<dbReference type="PANTHER" id="PTHR32309">
    <property type="entry name" value="TYROSINE-PROTEIN KINASE"/>
    <property type="match status" value="1"/>
</dbReference>
<comment type="caution">
    <text evidence="11">The sequence shown here is derived from an EMBL/GenBank/DDBJ whole genome shotgun (WGS) entry which is preliminary data.</text>
</comment>
<evidence type="ECO:0000259" key="10">
    <source>
        <dbReference type="Pfam" id="PF13614"/>
    </source>
</evidence>
<keyword evidence="9" id="KW-0812">Transmembrane</keyword>
<evidence type="ECO:0000256" key="8">
    <source>
        <dbReference type="ARBA" id="ARBA00051245"/>
    </source>
</evidence>
<dbReference type="PANTHER" id="PTHR32309:SF13">
    <property type="entry name" value="FERRIC ENTEROBACTIN TRANSPORT PROTEIN FEPE"/>
    <property type="match status" value="1"/>
</dbReference>
<proteinExistence type="inferred from homology"/>
<dbReference type="Proteomes" id="UP000287519">
    <property type="component" value="Unassembled WGS sequence"/>
</dbReference>
<dbReference type="Gene3D" id="3.40.50.300">
    <property type="entry name" value="P-loop containing nucleotide triphosphate hydrolases"/>
    <property type="match status" value="1"/>
</dbReference>
<gene>
    <name evidence="11" type="ORF">Rhow_003087</name>
</gene>
<feature type="transmembrane region" description="Helical" evidence="9">
    <location>
        <begin position="12"/>
        <end position="35"/>
    </location>
</feature>
<name>A0A402C7L1_RHOWR</name>
<keyword evidence="7" id="KW-0829">Tyrosine-protein kinase</keyword>
<evidence type="ECO:0000256" key="1">
    <source>
        <dbReference type="ARBA" id="ARBA00007316"/>
    </source>
</evidence>
<evidence type="ECO:0000256" key="3">
    <source>
        <dbReference type="ARBA" id="ARBA00022679"/>
    </source>
</evidence>
<evidence type="ECO:0000313" key="12">
    <source>
        <dbReference type="Proteomes" id="UP000287519"/>
    </source>
</evidence>
<comment type="catalytic activity">
    <reaction evidence="8">
        <text>L-tyrosyl-[protein] + ATP = O-phospho-L-tyrosyl-[protein] + ADP + H(+)</text>
        <dbReference type="Rhea" id="RHEA:10596"/>
        <dbReference type="Rhea" id="RHEA-COMP:10136"/>
        <dbReference type="Rhea" id="RHEA-COMP:20101"/>
        <dbReference type="ChEBI" id="CHEBI:15378"/>
        <dbReference type="ChEBI" id="CHEBI:30616"/>
        <dbReference type="ChEBI" id="CHEBI:46858"/>
        <dbReference type="ChEBI" id="CHEBI:61978"/>
        <dbReference type="ChEBI" id="CHEBI:456216"/>
        <dbReference type="EC" id="2.7.10.2"/>
    </reaction>
</comment>
<evidence type="ECO:0000256" key="4">
    <source>
        <dbReference type="ARBA" id="ARBA00022741"/>
    </source>
</evidence>
<dbReference type="CDD" id="cd05387">
    <property type="entry name" value="BY-kinase"/>
    <property type="match status" value="1"/>
</dbReference>
<evidence type="ECO:0000256" key="9">
    <source>
        <dbReference type="SAM" id="Phobius"/>
    </source>
</evidence>
<dbReference type="InterPro" id="IPR025669">
    <property type="entry name" value="AAA_dom"/>
</dbReference>
<keyword evidence="4" id="KW-0547">Nucleotide-binding</keyword>
<dbReference type="Pfam" id="PF13614">
    <property type="entry name" value="AAA_31"/>
    <property type="match status" value="1"/>
</dbReference>
<dbReference type="EMBL" id="BHYM01000028">
    <property type="protein sequence ID" value="GCE39563.1"/>
    <property type="molecule type" value="Genomic_DNA"/>
</dbReference>
<evidence type="ECO:0000256" key="5">
    <source>
        <dbReference type="ARBA" id="ARBA00022777"/>
    </source>
</evidence>
<evidence type="ECO:0000256" key="7">
    <source>
        <dbReference type="ARBA" id="ARBA00023137"/>
    </source>
</evidence>
<keyword evidence="3" id="KW-0808">Transferase</keyword>